<keyword evidence="4" id="KW-0949">S-adenosyl-L-methionine</keyword>
<gene>
    <name evidence="7" type="ORF">F3W84_20345</name>
</gene>
<dbReference type="EC" id="2.1.1.72" evidence="1"/>
<organism evidence="7 8">
    <name type="scientific">Ochrobactrum quorumnocens</name>
    <dbReference type="NCBI Taxonomy" id="271865"/>
    <lineage>
        <taxon>Bacteria</taxon>
        <taxon>Pseudomonadati</taxon>
        <taxon>Pseudomonadota</taxon>
        <taxon>Alphaproteobacteria</taxon>
        <taxon>Hyphomicrobiales</taxon>
        <taxon>Brucellaceae</taxon>
        <taxon>Brucella/Ochrobactrum group</taxon>
        <taxon>Ochrobactrum</taxon>
    </lineage>
</organism>
<keyword evidence="3" id="KW-0808">Transferase</keyword>
<comment type="catalytic activity">
    <reaction evidence="5">
        <text>a 2'-deoxyadenosine in DNA + S-adenosyl-L-methionine = an N(6)-methyl-2'-deoxyadenosine in DNA + S-adenosyl-L-homocysteine + H(+)</text>
        <dbReference type="Rhea" id="RHEA:15197"/>
        <dbReference type="Rhea" id="RHEA-COMP:12418"/>
        <dbReference type="Rhea" id="RHEA-COMP:12419"/>
        <dbReference type="ChEBI" id="CHEBI:15378"/>
        <dbReference type="ChEBI" id="CHEBI:57856"/>
        <dbReference type="ChEBI" id="CHEBI:59789"/>
        <dbReference type="ChEBI" id="CHEBI:90615"/>
        <dbReference type="ChEBI" id="CHEBI:90616"/>
        <dbReference type="EC" id="2.1.1.72"/>
    </reaction>
</comment>
<dbReference type="PRINTS" id="PR00507">
    <property type="entry name" value="N12N6MTFRASE"/>
</dbReference>
<dbReference type="SUPFAM" id="SSF53335">
    <property type="entry name" value="S-adenosyl-L-methionine-dependent methyltransferases"/>
    <property type="match status" value="1"/>
</dbReference>
<dbReference type="PANTHER" id="PTHR33841">
    <property type="entry name" value="DNA METHYLTRANSFERASE YEEA-RELATED"/>
    <property type="match status" value="1"/>
</dbReference>
<comment type="caution">
    <text evidence="7">The sequence shown here is derived from an EMBL/GenBank/DDBJ whole genome shotgun (WGS) entry which is preliminary data.</text>
</comment>
<dbReference type="PANTHER" id="PTHR33841:SF1">
    <property type="entry name" value="DNA METHYLTRANSFERASE A"/>
    <property type="match status" value="1"/>
</dbReference>
<evidence type="ECO:0000256" key="3">
    <source>
        <dbReference type="ARBA" id="ARBA00022679"/>
    </source>
</evidence>
<name>A0A5N1JP81_9HYPH</name>
<proteinExistence type="predicted"/>
<dbReference type="GO" id="GO:0006304">
    <property type="term" value="P:DNA modification"/>
    <property type="evidence" value="ECO:0007669"/>
    <property type="project" value="InterPro"/>
</dbReference>
<dbReference type="GO" id="GO:0009007">
    <property type="term" value="F:site-specific DNA-methyltransferase (adenine-specific) activity"/>
    <property type="evidence" value="ECO:0007669"/>
    <property type="project" value="UniProtKB-EC"/>
</dbReference>
<dbReference type="AlphaFoldDB" id="A0A5N1JP81"/>
<reference evidence="7 8" key="1">
    <citation type="submission" date="2019-09" db="EMBL/GenBank/DDBJ databases">
        <title>Biological control of the noxious weed angled onion (Allium triquetrum) thwarted by endophytic bacteria in Victoria, Australia.</title>
        <authorList>
            <person name="Tehranchian P."/>
            <person name="Adair R.J."/>
            <person name="Van T.H."/>
            <person name="Morrison P.D."/>
            <person name="Williams H."/>
            <person name="Lawrie A.C."/>
        </authorList>
    </citation>
    <scope>NUCLEOTIDE SEQUENCE [LARGE SCALE GENOMIC DNA]</scope>
    <source>
        <strain evidence="7 8">RPTAtOch1</strain>
    </source>
</reference>
<keyword evidence="2 7" id="KW-0489">Methyltransferase</keyword>
<dbReference type="Gene3D" id="3.40.50.150">
    <property type="entry name" value="Vaccinia Virus protein VP39"/>
    <property type="match status" value="1"/>
</dbReference>
<dbReference type="Pfam" id="PF07669">
    <property type="entry name" value="Eco57I"/>
    <property type="match status" value="1"/>
</dbReference>
<accession>A0A5N1JP81</accession>
<keyword evidence="8" id="KW-1185">Reference proteome</keyword>
<evidence type="ECO:0000259" key="6">
    <source>
        <dbReference type="Pfam" id="PF07669"/>
    </source>
</evidence>
<feature type="domain" description="Type II methyltransferase M.TaqI-like" evidence="6">
    <location>
        <begin position="422"/>
        <end position="578"/>
    </location>
</feature>
<sequence>MEETITLDRAANVLGWPGREDVLNPTGAGPAVYAALVREKIGRVLARLPDGRDAHVGILTPDHASSETEPPLAIVVEFTSGVSDNTLQELQRLAWNFSHSPTLITIEPHLLRVWTACEAPTPGRLIADALVHTLTPEALNRATPLEFVATRALHWISLVSGDFYASHAERFDRDGRADQMLLGNLRFMRDRLYTEGLVNDDICHDLLARVIFIQFLFDRKDTDGAAALDAAKLARLYKDGTLKHVYGNFSELLKHYDDTYRLFEWLNVRFNGDLFPGKGDTAEARAIGWAAEQRHVRAEHLRLLSDFIGGRIDMPSGQGALWPQYAFDVIPLEFISSIYETFVTERAARDAIFYTPPHLVDFVLDRVLPWRGTVWDLKILDPACGSGIFLVKAFQRLVHRWKQANPGQQVKADTLRRLLERNLFGVDKDPHAVRVACFSLYLAMCDEIEPRHYWTQVVFPTMRDRRLICSDFFAKDGNGFTVGSASYDLIIGNAPWGDGLATKDAKEWAKATEPKWTIANNDIGGLFLAKGSMLLCDGGRLAMIQSANSLLFNDSPPARRFRQETFSRRRITEIYNLSAMRFKVFKRKSHTPKRSTSPACAIIMELGEPSLDDRIAYVSPKSTKPLVDEFAIVIEPQDRRVLTVREAVSDPLIWTTLMWGGPRDRALVRRLQRYATLGSLEAEGVRSSRGIQYGDKRKDVWSLAQHRLFDERNFAAGSLLEFDADRLPLAGPLELDARMSTDFAAFAFPQLIIKRSWRAHSSRFEARLARSSRQEAVVCNQSYVSAHATTDVLEAACLTFNSMLATYFLQLTSGRTAAYRPEALISEIRNMPLPRPDDITLDGADSLADVDDRVFKAFELKDAERVLVEDMFNYVVPDFRGDASSPGMMRTKSTERNGLGFTSLEDYCSYFMRVLKAGFGDDRGVEATIFEIAASGAPLPYRLVAFSLVETHTDTRSINLHRVTNAELIRQMEALDLISEKTRRGLYARRVARVYDGSSGAPKIFVLKPDMARFWTRSMALEDGDAVALDLFRWQQSGASKGLIQ</sequence>
<evidence type="ECO:0000256" key="2">
    <source>
        <dbReference type="ARBA" id="ARBA00022603"/>
    </source>
</evidence>
<dbReference type="GO" id="GO:0032259">
    <property type="term" value="P:methylation"/>
    <property type="evidence" value="ECO:0007669"/>
    <property type="project" value="UniProtKB-KW"/>
</dbReference>
<dbReference type="Proteomes" id="UP000327108">
    <property type="component" value="Unassembled WGS sequence"/>
</dbReference>
<dbReference type="InterPro" id="IPR011639">
    <property type="entry name" value="MethylTrfase_TaqI-like_dom"/>
</dbReference>
<evidence type="ECO:0000313" key="8">
    <source>
        <dbReference type="Proteomes" id="UP000327108"/>
    </source>
</evidence>
<dbReference type="InterPro" id="IPR050953">
    <property type="entry name" value="N4_N6_ade-DNA_methylase"/>
</dbReference>
<evidence type="ECO:0000313" key="7">
    <source>
        <dbReference type="EMBL" id="KAA9361490.1"/>
    </source>
</evidence>
<evidence type="ECO:0000256" key="5">
    <source>
        <dbReference type="ARBA" id="ARBA00047942"/>
    </source>
</evidence>
<protein>
    <recommendedName>
        <fullName evidence="1">site-specific DNA-methyltransferase (adenine-specific)</fullName>
        <ecNumber evidence="1">2.1.1.72</ecNumber>
    </recommendedName>
</protein>
<dbReference type="EMBL" id="VYXQ01000025">
    <property type="protein sequence ID" value="KAA9361490.1"/>
    <property type="molecule type" value="Genomic_DNA"/>
</dbReference>
<evidence type="ECO:0000256" key="1">
    <source>
        <dbReference type="ARBA" id="ARBA00011900"/>
    </source>
</evidence>
<evidence type="ECO:0000256" key="4">
    <source>
        <dbReference type="ARBA" id="ARBA00022691"/>
    </source>
</evidence>
<dbReference type="InterPro" id="IPR029063">
    <property type="entry name" value="SAM-dependent_MTases_sf"/>
</dbReference>